<name>A0AAN6S0X2_9PEZI</name>
<dbReference type="SUPFAM" id="SSF54909">
    <property type="entry name" value="Dimeric alpha+beta barrel"/>
    <property type="match status" value="1"/>
</dbReference>
<proteinExistence type="predicted"/>
<protein>
    <submittedName>
        <fullName evidence="3">Stress responsive A/B barrel domain protein</fullName>
    </submittedName>
</protein>
<comment type="caution">
    <text evidence="3">The sequence shown here is derived from an EMBL/GenBank/DDBJ whole genome shotgun (WGS) entry which is preliminary data.</text>
</comment>
<dbReference type="PANTHER" id="PTHR33178">
    <property type="match status" value="1"/>
</dbReference>
<dbReference type="InterPro" id="IPR011008">
    <property type="entry name" value="Dimeric_a/b-barrel"/>
</dbReference>
<evidence type="ECO:0000313" key="4">
    <source>
        <dbReference type="Proteomes" id="UP001303473"/>
    </source>
</evidence>
<dbReference type="Proteomes" id="UP001303473">
    <property type="component" value="Unassembled WGS sequence"/>
</dbReference>
<dbReference type="PROSITE" id="PS51502">
    <property type="entry name" value="S_R_A_B_BARREL"/>
    <property type="match status" value="1"/>
</dbReference>
<keyword evidence="4" id="KW-1185">Reference proteome</keyword>
<gene>
    <name evidence="3" type="ORF">QBC46DRAFT_393361</name>
</gene>
<dbReference type="EMBL" id="MU853862">
    <property type="protein sequence ID" value="KAK3937142.1"/>
    <property type="molecule type" value="Genomic_DNA"/>
</dbReference>
<dbReference type="InterPro" id="IPR013097">
    <property type="entry name" value="Dabb"/>
</dbReference>
<evidence type="ECO:0000256" key="1">
    <source>
        <dbReference type="ARBA" id="ARBA00011738"/>
    </source>
</evidence>
<feature type="domain" description="Stress-response A/B barrel" evidence="2">
    <location>
        <begin position="3"/>
        <end position="105"/>
    </location>
</feature>
<dbReference type="PANTHER" id="PTHR33178:SF10">
    <property type="entry name" value="STRESS-RESPONSE A_B BARREL DOMAIN-CONTAINING PROTEIN"/>
    <property type="match status" value="1"/>
</dbReference>
<comment type="subunit">
    <text evidence="1">Homodimer.</text>
</comment>
<accession>A0AAN6S0X2</accession>
<evidence type="ECO:0000313" key="3">
    <source>
        <dbReference type="EMBL" id="KAK3937142.1"/>
    </source>
</evidence>
<dbReference type="SMART" id="SM00886">
    <property type="entry name" value="Dabb"/>
    <property type="match status" value="1"/>
</dbReference>
<reference evidence="4" key="1">
    <citation type="journal article" date="2023" name="Mol. Phylogenet. Evol.">
        <title>Genome-scale phylogeny and comparative genomics of the fungal order Sordariales.</title>
        <authorList>
            <person name="Hensen N."/>
            <person name="Bonometti L."/>
            <person name="Westerberg I."/>
            <person name="Brannstrom I.O."/>
            <person name="Guillou S."/>
            <person name="Cros-Aarteil S."/>
            <person name="Calhoun S."/>
            <person name="Haridas S."/>
            <person name="Kuo A."/>
            <person name="Mondo S."/>
            <person name="Pangilinan J."/>
            <person name="Riley R."/>
            <person name="LaButti K."/>
            <person name="Andreopoulos B."/>
            <person name="Lipzen A."/>
            <person name="Chen C."/>
            <person name="Yan M."/>
            <person name="Daum C."/>
            <person name="Ng V."/>
            <person name="Clum A."/>
            <person name="Steindorff A."/>
            <person name="Ohm R.A."/>
            <person name="Martin F."/>
            <person name="Silar P."/>
            <person name="Natvig D.O."/>
            <person name="Lalanne C."/>
            <person name="Gautier V."/>
            <person name="Ament-Velasquez S.L."/>
            <person name="Kruys A."/>
            <person name="Hutchinson M.I."/>
            <person name="Powell A.J."/>
            <person name="Barry K."/>
            <person name="Miller A.N."/>
            <person name="Grigoriev I.V."/>
            <person name="Debuchy R."/>
            <person name="Gladieux P."/>
            <person name="Hiltunen Thoren M."/>
            <person name="Johannesson H."/>
        </authorList>
    </citation>
    <scope>NUCLEOTIDE SEQUENCE [LARGE SCALE GENOMIC DNA]</scope>
    <source>
        <strain evidence="4">CBS 340.73</strain>
    </source>
</reference>
<sequence length="118" mass="13311">MAIVHTVMFSFKPLIPREEVDGVCERMLALKDNCLHPQTNKPYVKMAMGGIDNSPEGMQEGITHVFVSEFESDADRKYYLEEDKAHLAFVNSIEGIVEKAQVVDFSPGVFTEPHEHTN</sequence>
<dbReference type="AlphaFoldDB" id="A0AAN6S0X2"/>
<evidence type="ECO:0000259" key="2">
    <source>
        <dbReference type="PROSITE" id="PS51502"/>
    </source>
</evidence>
<dbReference type="Gene3D" id="3.30.70.100">
    <property type="match status" value="1"/>
</dbReference>
<dbReference type="InterPro" id="IPR044662">
    <property type="entry name" value="HS1/DABB1-like"/>
</dbReference>
<dbReference type="Pfam" id="PF07876">
    <property type="entry name" value="Dabb"/>
    <property type="match status" value="1"/>
</dbReference>
<organism evidence="3 4">
    <name type="scientific">Diplogelasinospora grovesii</name>
    <dbReference type="NCBI Taxonomy" id="303347"/>
    <lineage>
        <taxon>Eukaryota</taxon>
        <taxon>Fungi</taxon>
        <taxon>Dikarya</taxon>
        <taxon>Ascomycota</taxon>
        <taxon>Pezizomycotina</taxon>
        <taxon>Sordariomycetes</taxon>
        <taxon>Sordariomycetidae</taxon>
        <taxon>Sordariales</taxon>
        <taxon>Diplogelasinosporaceae</taxon>
        <taxon>Diplogelasinospora</taxon>
    </lineage>
</organism>